<dbReference type="Proteomes" id="UP000060043">
    <property type="component" value="Chromosome"/>
</dbReference>
<name>A0A0U3GG82_9CREN</name>
<proteinExistence type="predicted"/>
<evidence type="ECO:0000313" key="3">
    <source>
        <dbReference type="Proteomes" id="UP000060043"/>
    </source>
</evidence>
<reference evidence="3 4" key="1">
    <citation type="submission" date="2015-12" db="EMBL/GenBank/DDBJ databases">
        <title>A stable core within a dynamic pangenome in Sulfolobus acidocaldarius.</title>
        <authorList>
            <person name="Anderson R."/>
            <person name="Kouris A."/>
            <person name="Seward C."/>
            <person name="Campbell K."/>
            <person name="Whitaker R."/>
        </authorList>
    </citation>
    <scope>NUCLEOTIDE SEQUENCE [LARGE SCALE GENOMIC DNA]</scope>
    <source>
        <strain evidence="1 4">GG12-C01-09</strain>
        <strain evidence="2 3">NG05B_CO5_07</strain>
    </source>
</reference>
<dbReference type="Proteomes" id="UP000065473">
    <property type="component" value="Chromosome"/>
</dbReference>
<protein>
    <submittedName>
        <fullName evidence="1">Uncharacterized protein</fullName>
    </submittedName>
</protein>
<evidence type="ECO:0000313" key="2">
    <source>
        <dbReference type="EMBL" id="ALU31882.1"/>
    </source>
</evidence>
<organism evidence="1 4">
    <name type="scientific">Sulfolobus acidocaldarius</name>
    <dbReference type="NCBI Taxonomy" id="2285"/>
    <lineage>
        <taxon>Archaea</taxon>
        <taxon>Thermoproteota</taxon>
        <taxon>Thermoprotei</taxon>
        <taxon>Sulfolobales</taxon>
        <taxon>Sulfolobaceae</taxon>
        <taxon>Sulfolobus</taxon>
    </lineage>
</organism>
<dbReference type="AlphaFoldDB" id="A0A0U3GG82"/>
<sequence>MLLRLFFMEQEENIKEKVRMMFVQMSKIDFTPLFELDRQLSANPSLRSEFVKDPLKVAEIYGFKLPDSLKEEGFHLRCIDTDNRYYPSEKVPLSNSCKRMRVKYLGQERKSGLEQLLVV</sequence>
<evidence type="ECO:0000313" key="1">
    <source>
        <dbReference type="EMBL" id="ALU29157.1"/>
    </source>
</evidence>
<gene>
    <name evidence="1" type="ORF">ATY89_03860</name>
    <name evidence="2" type="ORF">ATZ20_06885</name>
</gene>
<dbReference type="EMBL" id="CP013695">
    <property type="protein sequence ID" value="ALU31882.1"/>
    <property type="molecule type" value="Genomic_DNA"/>
</dbReference>
<dbReference type="EMBL" id="CP013694">
    <property type="protein sequence ID" value="ALU29157.1"/>
    <property type="molecule type" value="Genomic_DNA"/>
</dbReference>
<evidence type="ECO:0000313" key="4">
    <source>
        <dbReference type="Proteomes" id="UP000065473"/>
    </source>
</evidence>
<accession>A0A0U3GG82</accession>